<keyword evidence="1" id="KW-1133">Transmembrane helix</keyword>
<dbReference type="OrthoDB" id="6436616at2759"/>
<keyword evidence="3" id="KW-1185">Reference proteome</keyword>
<gene>
    <name evidence="2" type="primary">Slc5a9</name>
    <name evidence="2" type="ORF">TNCT_708871</name>
</gene>
<dbReference type="PANTHER" id="PTHR11819">
    <property type="entry name" value="SOLUTE CARRIER FAMILY 5"/>
    <property type="match status" value="1"/>
</dbReference>
<reference evidence="2" key="1">
    <citation type="submission" date="2020-07" db="EMBL/GenBank/DDBJ databases">
        <title>Multicomponent nature underlies the extraordinary mechanical properties of spider dragline silk.</title>
        <authorList>
            <person name="Kono N."/>
            <person name="Nakamura H."/>
            <person name="Mori M."/>
            <person name="Yoshida Y."/>
            <person name="Ohtoshi R."/>
            <person name="Malay A.D."/>
            <person name="Moran D.A.P."/>
            <person name="Tomita M."/>
            <person name="Numata K."/>
            <person name="Arakawa K."/>
        </authorList>
    </citation>
    <scope>NUCLEOTIDE SEQUENCE</scope>
</reference>
<feature type="transmembrane region" description="Helical" evidence="1">
    <location>
        <begin position="39"/>
        <end position="61"/>
    </location>
</feature>
<accession>A0A8X6GKA3</accession>
<keyword evidence="1" id="KW-0812">Transmembrane</keyword>
<dbReference type="AlphaFoldDB" id="A0A8X6GKA3"/>
<evidence type="ECO:0000313" key="3">
    <source>
        <dbReference type="Proteomes" id="UP000887116"/>
    </source>
</evidence>
<comment type="caution">
    <text evidence="2">The sequence shown here is derived from an EMBL/GenBank/DDBJ whole genome shotgun (WGS) entry which is preliminary data.</text>
</comment>
<dbReference type="GO" id="GO:0005412">
    <property type="term" value="F:D-glucose:sodium symporter activity"/>
    <property type="evidence" value="ECO:0007669"/>
    <property type="project" value="TreeGrafter"/>
</dbReference>
<dbReference type="EMBL" id="BMAO01025781">
    <property type="protein sequence ID" value="GFR04814.1"/>
    <property type="molecule type" value="Genomic_DNA"/>
</dbReference>
<protein>
    <submittedName>
        <fullName evidence="2">Uncharacterized protein</fullName>
    </submittedName>
</protein>
<dbReference type="PANTHER" id="PTHR11819:SF195">
    <property type="entry name" value="SODIUM_GLUCOSE COTRANSPORTER 4"/>
    <property type="match status" value="1"/>
</dbReference>
<organism evidence="2 3">
    <name type="scientific">Trichonephila clavata</name>
    <name type="common">Joro spider</name>
    <name type="synonym">Nephila clavata</name>
    <dbReference type="NCBI Taxonomy" id="2740835"/>
    <lineage>
        <taxon>Eukaryota</taxon>
        <taxon>Metazoa</taxon>
        <taxon>Ecdysozoa</taxon>
        <taxon>Arthropoda</taxon>
        <taxon>Chelicerata</taxon>
        <taxon>Arachnida</taxon>
        <taxon>Araneae</taxon>
        <taxon>Araneomorphae</taxon>
        <taxon>Entelegynae</taxon>
        <taxon>Araneoidea</taxon>
        <taxon>Nephilidae</taxon>
        <taxon>Trichonephila</taxon>
    </lineage>
</organism>
<evidence type="ECO:0000256" key="1">
    <source>
        <dbReference type="SAM" id="Phobius"/>
    </source>
</evidence>
<name>A0A8X6GKA3_TRICU</name>
<dbReference type="Proteomes" id="UP000887116">
    <property type="component" value="Unassembled WGS sequence"/>
</dbReference>
<proteinExistence type="predicted"/>
<evidence type="ECO:0000313" key="2">
    <source>
        <dbReference type="EMBL" id="GFR04814.1"/>
    </source>
</evidence>
<keyword evidence="1" id="KW-0472">Membrane</keyword>
<dbReference type="GO" id="GO:0005886">
    <property type="term" value="C:plasma membrane"/>
    <property type="evidence" value="ECO:0007669"/>
    <property type="project" value="TreeGrafter"/>
</dbReference>
<feature type="transmembrane region" description="Helical" evidence="1">
    <location>
        <begin position="203"/>
        <end position="222"/>
    </location>
</feature>
<sequence>MVGLVVGLIRFIWEFSYSVPSCASQLPDLRPDIISKVHYLHFGILLFLISCMVTIAVSYATEPIAKIHLPRLLFWNRYSTDVRVDIRKRKLSTEQKSNAAEMGEINSAFQDVDLKNNYVNDAISPEKSPYPVYTQDNVKKHKTEKDFLNEDVPKVPIWKKILFLVCGVSSDSSQNETPKQINAAEDASLAAEGIIEKPLWRRFCNANAILLLVISSFIWGYYA</sequence>